<organism evidence="1 2">
    <name type="scientific">Novipirellula aureliae</name>
    <dbReference type="NCBI Taxonomy" id="2527966"/>
    <lineage>
        <taxon>Bacteria</taxon>
        <taxon>Pseudomonadati</taxon>
        <taxon>Planctomycetota</taxon>
        <taxon>Planctomycetia</taxon>
        <taxon>Pirellulales</taxon>
        <taxon>Pirellulaceae</taxon>
        <taxon>Novipirellula</taxon>
    </lineage>
</organism>
<dbReference type="InterPro" id="IPR036890">
    <property type="entry name" value="HATPase_C_sf"/>
</dbReference>
<dbReference type="RefSeq" id="WP_231617316.1">
    <property type="nucleotide sequence ID" value="NZ_SJPY01000001.1"/>
</dbReference>
<reference evidence="1 2" key="1">
    <citation type="submission" date="2019-02" db="EMBL/GenBank/DDBJ databases">
        <title>Deep-cultivation of Planctomycetes and their phenomic and genomic characterization uncovers novel biology.</title>
        <authorList>
            <person name="Wiegand S."/>
            <person name="Jogler M."/>
            <person name="Boedeker C."/>
            <person name="Pinto D."/>
            <person name="Vollmers J."/>
            <person name="Rivas-Marin E."/>
            <person name="Kohn T."/>
            <person name="Peeters S.H."/>
            <person name="Heuer A."/>
            <person name="Rast P."/>
            <person name="Oberbeckmann S."/>
            <person name="Bunk B."/>
            <person name="Jeske O."/>
            <person name="Meyerdierks A."/>
            <person name="Storesund J.E."/>
            <person name="Kallscheuer N."/>
            <person name="Luecker S."/>
            <person name="Lage O.M."/>
            <person name="Pohl T."/>
            <person name="Merkel B.J."/>
            <person name="Hornburger P."/>
            <person name="Mueller R.-W."/>
            <person name="Bruemmer F."/>
            <person name="Labrenz M."/>
            <person name="Spormann A.M."/>
            <person name="Op Den Camp H."/>
            <person name="Overmann J."/>
            <person name="Amann R."/>
            <person name="Jetten M.S.M."/>
            <person name="Mascher T."/>
            <person name="Medema M.H."/>
            <person name="Devos D.P."/>
            <person name="Kaster A.-K."/>
            <person name="Ovreas L."/>
            <person name="Rohde M."/>
            <person name="Galperin M.Y."/>
            <person name="Jogler C."/>
        </authorList>
    </citation>
    <scope>NUCLEOTIDE SEQUENCE [LARGE SCALE GENOMIC DNA]</scope>
    <source>
        <strain evidence="1 2">Q31b</strain>
    </source>
</reference>
<dbReference type="Gene3D" id="3.30.565.10">
    <property type="entry name" value="Histidine kinase-like ATPase, C-terminal domain"/>
    <property type="match status" value="1"/>
</dbReference>
<dbReference type="Proteomes" id="UP000315471">
    <property type="component" value="Unassembled WGS sequence"/>
</dbReference>
<name>A0A5C6EAB8_9BACT</name>
<comment type="caution">
    <text evidence="1">The sequence shown here is derived from an EMBL/GenBank/DDBJ whole genome shotgun (WGS) entry which is preliminary data.</text>
</comment>
<evidence type="ECO:0008006" key="3">
    <source>
        <dbReference type="Google" id="ProtNLM"/>
    </source>
</evidence>
<accession>A0A5C6EAB8</accession>
<protein>
    <recommendedName>
        <fullName evidence="3">Histidine kinase/HSP90-like ATPase domain-containing protein</fullName>
    </recommendedName>
</protein>
<sequence length="141" mass="14709">MSHHWIDPKACQSLAILVETVSCALLTQHSSPICVEVDVEPELPVPGDGEKIADLVRNMVGQAIEHMGSKGGELMITAVDSATGVELEIADSGPALEERHTTIPFAAAALGAKVRWQNCPQGGVAATVAFRPQAGASRMAA</sequence>
<gene>
    <name evidence="1" type="ORF">Q31b_11280</name>
</gene>
<keyword evidence="2" id="KW-1185">Reference proteome</keyword>
<proteinExistence type="predicted"/>
<dbReference type="SUPFAM" id="SSF55874">
    <property type="entry name" value="ATPase domain of HSP90 chaperone/DNA topoisomerase II/histidine kinase"/>
    <property type="match status" value="1"/>
</dbReference>
<dbReference type="AlphaFoldDB" id="A0A5C6EAB8"/>
<dbReference type="EMBL" id="SJPY01000001">
    <property type="protein sequence ID" value="TWU45952.1"/>
    <property type="molecule type" value="Genomic_DNA"/>
</dbReference>
<evidence type="ECO:0000313" key="2">
    <source>
        <dbReference type="Proteomes" id="UP000315471"/>
    </source>
</evidence>
<evidence type="ECO:0000313" key="1">
    <source>
        <dbReference type="EMBL" id="TWU45952.1"/>
    </source>
</evidence>